<keyword evidence="3" id="KW-1185">Reference proteome</keyword>
<sequence length="107" mass="12658">MQGDYYLGTEGIQPDSRLQDFAPHTWWVSCEELAWWQQDNVMQGVSKRRHVLDQKDKVEKFSFVSICFHSKYPLDQWRNEQLPCVEAKSGTTRYLSCLANMQRSVRL</sequence>
<evidence type="ECO:0000313" key="3">
    <source>
        <dbReference type="Proteomes" id="UP000014760"/>
    </source>
</evidence>
<dbReference type="EMBL" id="AMQN01002234">
    <property type="status" value="NOT_ANNOTATED_CDS"/>
    <property type="molecule type" value="Genomic_DNA"/>
</dbReference>
<dbReference type="AlphaFoldDB" id="R7TZJ6"/>
<reference evidence="3" key="1">
    <citation type="submission" date="2012-12" db="EMBL/GenBank/DDBJ databases">
        <authorList>
            <person name="Hellsten U."/>
            <person name="Grimwood J."/>
            <person name="Chapman J.A."/>
            <person name="Shapiro H."/>
            <person name="Aerts A."/>
            <person name="Otillar R.P."/>
            <person name="Terry A.Y."/>
            <person name="Boore J.L."/>
            <person name="Simakov O."/>
            <person name="Marletaz F."/>
            <person name="Cho S.-J."/>
            <person name="Edsinger-Gonzales E."/>
            <person name="Havlak P."/>
            <person name="Kuo D.-H."/>
            <person name="Larsson T."/>
            <person name="Lv J."/>
            <person name="Arendt D."/>
            <person name="Savage R."/>
            <person name="Osoegawa K."/>
            <person name="de Jong P."/>
            <person name="Lindberg D.R."/>
            <person name="Seaver E.C."/>
            <person name="Weisblat D.A."/>
            <person name="Putnam N.H."/>
            <person name="Grigoriev I.V."/>
            <person name="Rokhsar D.S."/>
        </authorList>
    </citation>
    <scope>NUCLEOTIDE SEQUENCE</scope>
    <source>
        <strain evidence="3">I ESC-2004</strain>
    </source>
</reference>
<evidence type="ECO:0000313" key="1">
    <source>
        <dbReference type="EMBL" id="ELT96796.1"/>
    </source>
</evidence>
<dbReference type="Proteomes" id="UP000014760">
    <property type="component" value="Unassembled WGS sequence"/>
</dbReference>
<dbReference type="EMBL" id="KB308725">
    <property type="protein sequence ID" value="ELT96796.1"/>
    <property type="molecule type" value="Genomic_DNA"/>
</dbReference>
<organism evidence="1">
    <name type="scientific">Capitella teleta</name>
    <name type="common">Polychaete worm</name>
    <dbReference type="NCBI Taxonomy" id="283909"/>
    <lineage>
        <taxon>Eukaryota</taxon>
        <taxon>Metazoa</taxon>
        <taxon>Spiralia</taxon>
        <taxon>Lophotrochozoa</taxon>
        <taxon>Annelida</taxon>
        <taxon>Polychaeta</taxon>
        <taxon>Sedentaria</taxon>
        <taxon>Scolecida</taxon>
        <taxon>Capitellidae</taxon>
        <taxon>Capitella</taxon>
    </lineage>
</organism>
<name>R7TZJ6_CAPTE</name>
<evidence type="ECO:0000313" key="2">
    <source>
        <dbReference type="EnsemblMetazoa" id="CapteP205128"/>
    </source>
</evidence>
<gene>
    <name evidence="1" type="ORF">CAPTEDRAFT_205128</name>
</gene>
<reference evidence="1 3" key="2">
    <citation type="journal article" date="2013" name="Nature">
        <title>Insights into bilaterian evolution from three spiralian genomes.</title>
        <authorList>
            <person name="Simakov O."/>
            <person name="Marletaz F."/>
            <person name="Cho S.J."/>
            <person name="Edsinger-Gonzales E."/>
            <person name="Havlak P."/>
            <person name="Hellsten U."/>
            <person name="Kuo D.H."/>
            <person name="Larsson T."/>
            <person name="Lv J."/>
            <person name="Arendt D."/>
            <person name="Savage R."/>
            <person name="Osoegawa K."/>
            <person name="de Jong P."/>
            <person name="Grimwood J."/>
            <person name="Chapman J.A."/>
            <person name="Shapiro H."/>
            <person name="Aerts A."/>
            <person name="Otillar R.P."/>
            <person name="Terry A.Y."/>
            <person name="Boore J.L."/>
            <person name="Grigoriev I.V."/>
            <person name="Lindberg D.R."/>
            <person name="Seaver E.C."/>
            <person name="Weisblat D.A."/>
            <person name="Putnam N.H."/>
            <person name="Rokhsar D.S."/>
        </authorList>
    </citation>
    <scope>NUCLEOTIDE SEQUENCE</scope>
    <source>
        <strain evidence="1 3">I ESC-2004</strain>
    </source>
</reference>
<proteinExistence type="predicted"/>
<dbReference type="EnsemblMetazoa" id="CapteT205128">
    <property type="protein sequence ID" value="CapteP205128"/>
    <property type="gene ID" value="CapteG205128"/>
</dbReference>
<protein>
    <submittedName>
        <fullName evidence="1 2">Uncharacterized protein</fullName>
    </submittedName>
</protein>
<accession>R7TZJ6</accession>
<dbReference type="HOGENOM" id="CLU_2212425_0_0_1"/>
<reference evidence="2" key="3">
    <citation type="submission" date="2015-06" db="UniProtKB">
        <authorList>
            <consortium name="EnsemblMetazoa"/>
        </authorList>
    </citation>
    <scope>IDENTIFICATION</scope>
</reference>